<name>A0ABT4ET55_9BACI</name>
<dbReference type="RefSeq" id="WP_268638849.1">
    <property type="nucleotide sequence ID" value="NZ_JAMDLZ010000035.1"/>
</dbReference>
<reference evidence="2 3" key="1">
    <citation type="submission" date="2022-05" db="EMBL/GenBank/DDBJ databases">
        <title>Genome Sequencing of Bee-Associated Microbes.</title>
        <authorList>
            <person name="Dunlap C."/>
        </authorList>
    </citation>
    <scope>NUCLEOTIDE SEQUENCE [LARGE SCALE GENOMIC DNA]</scope>
    <source>
        <strain evidence="2 3">NRRL BD-083</strain>
    </source>
</reference>
<evidence type="ECO:0000313" key="3">
    <source>
        <dbReference type="Proteomes" id="UP001527052"/>
    </source>
</evidence>
<protein>
    <submittedName>
        <fullName evidence="2">Phosphoglycolate phosphatase</fullName>
    </submittedName>
</protein>
<keyword evidence="1" id="KW-0812">Transmembrane</keyword>
<gene>
    <name evidence="2" type="ORF">M5W82_18025</name>
</gene>
<keyword evidence="1" id="KW-0472">Membrane</keyword>
<feature type="transmembrane region" description="Helical" evidence="1">
    <location>
        <begin position="6"/>
        <end position="28"/>
    </location>
</feature>
<proteinExistence type="predicted"/>
<comment type="caution">
    <text evidence="2">The sequence shown here is derived from an EMBL/GenBank/DDBJ whole genome shotgun (WGS) entry which is preliminary data.</text>
</comment>
<keyword evidence="1" id="KW-1133">Transmembrane helix</keyword>
<dbReference type="Proteomes" id="UP001527052">
    <property type="component" value="Unassembled WGS sequence"/>
</dbReference>
<evidence type="ECO:0000313" key="2">
    <source>
        <dbReference type="EMBL" id="MCY9548816.1"/>
    </source>
</evidence>
<dbReference type="EMBL" id="JAMDLZ010000035">
    <property type="protein sequence ID" value="MCY9548816.1"/>
    <property type="molecule type" value="Genomic_DNA"/>
</dbReference>
<accession>A0ABT4ET55</accession>
<sequence>MKDKGIRFLAIFGGTTIIALALAAFFLIDQGMPKEFSEEAWSDTKEKAIQTTVEHFKNENNIDVTINEVSSSGEYATHEVYLEGHVVGNENKKISVVVDTSEDNYEVKSVDINV</sequence>
<evidence type="ECO:0000256" key="1">
    <source>
        <dbReference type="SAM" id="Phobius"/>
    </source>
</evidence>
<keyword evidence="3" id="KW-1185">Reference proteome</keyword>
<organism evidence="2 3">
    <name type="scientific">Lysinibacillus xylanilyticus</name>
    <dbReference type="NCBI Taxonomy" id="582475"/>
    <lineage>
        <taxon>Bacteria</taxon>
        <taxon>Bacillati</taxon>
        <taxon>Bacillota</taxon>
        <taxon>Bacilli</taxon>
        <taxon>Bacillales</taxon>
        <taxon>Bacillaceae</taxon>
        <taxon>Lysinibacillus</taxon>
    </lineage>
</organism>